<proteinExistence type="predicted"/>
<evidence type="ECO:0000256" key="3">
    <source>
        <dbReference type="SAM" id="MobiDB-lite"/>
    </source>
</evidence>
<dbReference type="SMART" id="SM00264">
    <property type="entry name" value="BAG"/>
    <property type="match status" value="1"/>
</dbReference>
<dbReference type="GO" id="GO:0006457">
    <property type="term" value="P:protein folding"/>
    <property type="evidence" value="ECO:0000318"/>
    <property type="project" value="GO_Central"/>
</dbReference>
<dbReference type="InParanoid" id="A0A804KQ81"/>
<dbReference type="InterPro" id="IPR036533">
    <property type="entry name" value="BAG_dom_sf"/>
</dbReference>
<dbReference type="SUPFAM" id="SSF63491">
    <property type="entry name" value="BAG domain"/>
    <property type="match status" value="1"/>
</dbReference>
<feature type="compositionally biased region" description="Basic and acidic residues" evidence="3">
    <location>
        <begin position="17"/>
        <end position="33"/>
    </location>
</feature>
<evidence type="ECO:0000313" key="7">
    <source>
        <dbReference type="Proteomes" id="UP000012960"/>
    </source>
</evidence>
<dbReference type="PROSITE" id="PS50096">
    <property type="entry name" value="IQ"/>
    <property type="match status" value="1"/>
</dbReference>
<evidence type="ECO:0000313" key="6">
    <source>
        <dbReference type="EnsemblPlants" id="Ma09_p29850.1"/>
    </source>
</evidence>
<evidence type="ECO:0000259" key="4">
    <source>
        <dbReference type="PROSITE" id="PS51035"/>
    </source>
</evidence>
<evidence type="ECO:0000313" key="5">
    <source>
        <dbReference type="EMBL" id="CAG1836882.1"/>
    </source>
</evidence>
<dbReference type="PROSITE" id="PS51035">
    <property type="entry name" value="BAG"/>
    <property type="match status" value="1"/>
</dbReference>
<dbReference type="GO" id="GO:0051087">
    <property type="term" value="F:protein-folding chaperone binding"/>
    <property type="evidence" value="ECO:0007669"/>
    <property type="project" value="InterPro"/>
</dbReference>
<evidence type="ECO:0000256" key="2">
    <source>
        <dbReference type="SAM" id="Coils"/>
    </source>
</evidence>
<reference evidence="6" key="2">
    <citation type="submission" date="2021-05" db="UniProtKB">
        <authorList>
            <consortium name="EnsemblPlants"/>
        </authorList>
    </citation>
    <scope>IDENTIFICATION</scope>
    <source>
        <strain evidence="6">subsp. malaccensis</strain>
    </source>
</reference>
<evidence type="ECO:0000256" key="1">
    <source>
        <dbReference type="ARBA" id="ARBA00023186"/>
    </source>
</evidence>
<feature type="region of interest" description="Disordered" evidence="3">
    <location>
        <begin position="1"/>
        <end position="63"/>
    </location>
</feature>
<dbReference type="EMBL" id="HG996474">
    <property type="protein sequence ID" value="CAG1836882.1"/>
    <property type="molecule type" value="Genomic_DNA"/>
</dbReference>
<dbReference type="Pfam" id="PF00612">
    <property type="entry name" value="IQ"/>
    <property type="match status" value="1"/>
</dbReference>
<name>A0A804KQ81_MUSAM</name>
<keyword evidence="1" id="KW-0143">Chaperone</keyword>
<keyword evidence="2" id="KW-0175">Coiled coil</keyword>
<reference evidence="5" key="1">
    <citation type="submission" date="2021-03" db="EMBL/GenBank/DDBJ databases">
        <authorList>
            <consortium name="Genoscope - CEA"/>
            <person name="William W."/>
        </authorList>
    </citation>
    <scope>NUCLEOTIDE SEQUENCE</scope>
    <source>
        <strain evidence="5">Doubled-haploid Pahang</strain>
    </source>
</reference>
<accession>A0A804KQ81</accession>
<organism evidence="6 7">
    <name type="scientific">Musa acuminata subsp. malaccensis</name>
    <name type="common">Wild banana</name>
    <name type="synonym">Musa malaccensis</name>
    <dbReference type="NCBI Taxonomy" id="214687"/>
    <lineage>
        <taxon>Eukaryota</taxon>
        <taxon>Viridiplantae</taxon>
        <taxon>Streptophyta</taxon>
        <taxon>Embryophyta</taxon>
        <taxon>Tracheophyta</taxon>
        <taxon>Spermatophyta</taxon>
        <taxon>Magnoliopsida</taxon>
        <taxon>Liliopsida</taxon>
        <taxon>Zingiberales</taxon>
        <taxon>Musaceae</taxon>
        <taxon>Musa</taxon>
    </lineage>
</organism>
<dbReference type="PANTHER" id="PTHR33322">
    <property type="entry name" value="BAG DOMAIN CONTAINING PROTEIN, EXPRESSED"/>
    <property type="match status" value="1"/>
</dbReference>
<dbReference type="FunCoup" id="A0A804KQ81">
    <property type="interactions" value="1"/>
</dbReference>
<dbReference type="Gene3D" id="1.20.58.120">
    <property type="entry name" value="BAG domain"/>
    <property type="match status" value="1"/>
</dbReference>
<dbReference type="PANTHER" id="PTHR33322:SF4">
    <property type="entry name" value="BAG DOMAIN CONTAINING PROTEIN, EXPRESSED"/>
    <property type="match status" value="1"/>
</dbReference>
<feature type="domain" description="BAG" evidence="4">
    <location>
        <begin position="90"/>
        <end position="161"/>
    </location>
</feature>
<dbReference type="InterPro" id="IPR000048">
    <property type="entry name" value="IQ_motif_EF-hand-BS"/>
</dbReference>
<dbReference type="EnsemblPlants" id="Ma09_t29850.1">
    <property type="protein sequence ID" value="Ma09_p29850.1"/>
    <property type="gene ID" value="Ma09_g29850"/>
</dbReference>
<dbReference type="Pfam" id="PF02179">
    <property type="entry name" value="BAG"/>
    <property type="match status" value="1"/>
</dbReference>
<dbReference type="InterPro" id="IPR003103">
    <property type="entry name" value="BAG_domain"/>
</dbReference>
<feature type="coiled-coil region" evidence="2">
    <location>
        <begin position="176"/>
        <end position="238"/>
    </location>
</feature>
<dbReference type="CDD" id="cd23767">
    <property type="entry name" value="IQCD"/>
    <property type="match status" value="1"/>
</dbReference>
<keyword evidence="7" id="KW-1185">Reference proteome</keyword>
<dbReference type="AlphaFoldDB" id="A0A804KQ81"/>
<gene>
    <name evidence="5" type="ORF">GSMUA_248510.1</name>
</gene>
<dbReference type="SMART" id="SM00015">
    <property type="entry name" value="IQ"/>
    <property type="match status" value="1"/>
</dbReference>
<dbReference type="InterPro" id="IPR040400">
    <property type="entry name" value="BAG5/6/7/8"/>
</dbReference>
<protein>
    <submittedName>
        <fullName evidence="5">(wild Malaysian banana) hypothetical protein</fullName>
    </submittedName>
</protein>
<dbReference type="Proteomes" id="UP000012960">
    <property type="component" value="Unplaced"/>
</dbReference>
<dbReference type="Gramene" id="Ma09_t29850.1">
    <property type="protein sequence ID" value="Ma09_p29850.1"/>
    <property type="gene ID" value="Ma09_g29850"/>
</dbReference>
<sequence length="299" mass="34470">MEFPFGTNPRGFPFGHGHQDLPPRSRTATEKHNVVRIPITGHDEEEAGKMKQQRQKKPATARPSNLLRAAAAVMIQRLWRGFLARKSVRVLSRISAEVGEVERTIRAREGAIQRDPKERQRADEMLMAVLLRLDNVRWARDYRKKVIRRVISLQDLVDSIAARTLEEPEMVHAFDLLDTTEMMEKMIAENERLERLVVALRESSTQHCELMTGLVDRVEHLEQQMQRMEMEESHANSAPSEMPEERCTFVLSSCSSHLLQPHFNHSLASILLSSLSMLAYDYQQFPFSQLHIKKIHACN</sequence>